<keyword evidence="1" id="KW-0812">Transmembrane</keyword>
<organism evidence="3">
    <name type="scientific">Chrysotila carterae</name>
    <name type="common">Marine alga</name>
    <name type="synonym">Syracosphaera carterae</name>
    <dbReference type="NCBI Taxonomy" id="13221"/>
    <lineage>
        <taxon>Eukaryota</taxon>
        <taxon>Haptista</taxon>
        <taxon>Haptophyta</taxon>
        <taxon>Prymnesiophyceae</taxon>
        <taxon>Isochrysidales</taxon>
        <taxon>Isochrysidaceae</taxon>
        <taxon>Chrysotila</taxon>
    </lineage>
</organism>
<dbReference type="CDD" id="cd01610">
    <property type="entry name" value="PAP2_like"/>
    <property type="match status" value="1"/>
</dbReference>
<reference evidence="3" key="1">
    <citation type="submission" date="2021-01" db="EMBL/GenBank/DDBJ databases">
        <authorList>
            <person name="Corre E."/>
            <person name="Pelletier E."/>
            <person name="Niang G."/>
            <person name="Scheremetjew M."/>
            <person name="Finn R."/>
            <person name="Kale V."/>
            <person name="Holt S."/>
            <person name="Cochrane G."/>
            <person name="Meng A."/>
            <person name="Brown T."/>
            <person name="Cohen L."/>
        </authorList>
    </citation>
    <scope>NUCLEOTIDE SEQUENCE</scope>
    <source>
        <strain evidence="3">CCMP645</strain>
    </source>
</reference>
<dbReference type="InterPro" id="IPR036938">
    <property type="entry name" value="PAP2/HPO_sf"/>
</dbReference>
<feature type="transmembrane region" description="Helical" evidence="1">
    <location>
        <begin position="292"/>
        <end position="310"/>
    </location>
</feature>
<feature type="domain" description="Phosphatidic acid phosphatase type 2/haloperoxidase" evidence="2">
    <location>
        <begin position="146"/>
        <end position="278"/>
    </location>
</feature>
<dbReference type="Gene3D" id="1.20.144.10">
    <property type="entry name" value="Phosphatidic acid phosphatase type 2/haloperoxidase"/>
    <property type="match status" value="1"/>
</dbReference>
<dbReference type="Pfam" id="PF01569">
    <property type="entry name" value="PAP2"/>
    <property type="match status" value="1"/>
</dbReference>
<dbReference type="SUPFAM" id="SSF48317">
    <property type="entry name" value="Acid phosphatase/Vanadium-dependent haloperoxidase"/>
    <property type="match status" value="1"/>
</dbReference>
<sequence length="327" mass="34844">MRSTSNSSVATAASSLWPADGGFIDRVDKQVSQPIFRLGFGRHAELLLSFPGCFFGMPAFMALSTPIVAMSVDPEAARLDGPAMAVFCVLCVFLAGVWTCVTTGRNVAWAPPLYSSKTVFAAPLLGTLLTRAITESPCSRSAANFHLLAWFTAIILVLQLKRLSSRRRPSVCAAEVEAAVKHKSLPALLRLFSRDGNGSFPSGDVTGAVCFAFPIWTGTAFRTTTRLSSSFLLFPLSSTTSALASICVILSALGRVYWLAHHVLDVVVAAVVAIAVNASLHTGLADESGRCTITAVWAPLLPLAALLVQMKLLPSAQKLLKHGTRRQ</sequence>
<dbReference type="PANTHER" id="PTHR14969">
    <property type="entry name" value="SPHINGOSINE-1-PHOSPHATE PHOSPHOHYDROLASE"/>
    <property type="match status" value="1"/>
</dbReference>
<name>A0A7S4F3E6_CHRCT</name>
<dbReference type="PANTHER" id="PTHR14969:SF13">
    <property type="entry name" value="AT30094P"/>
    <property type="match status" value="1"/>
</dbReference>
<dbReference type="GO" id="GO:0042392">
    <property type="term" value="F:sphingosine-1-phosphate phosphatase activity"/>
    <property type="evidence" value="ECO:0007669"/>
    <property type="project" value="TreeGrafter"/>
</dbReference>
<dbReference type="InterPro" id="IPR000326">
    <property type="entry name" value="PAP2/HPO"/>
</dbReference>
<keyword evidence="1" id="KW-0472">Membrane</keyword>
<feature type="transmembrane region" description="Helical" evidence="1">
    <location>
        <begin position="81"/>
        <end position="101"/>
    </location>
</feature>
<accession>A0A7S4F3E6</accession>
<feature type="transmembrane region" description="Helical" evidence="1">
    <location>
        <begin position="259"/>
        <end position="280"/>
    </location>
</feature>
<dbReference type="EMBL" id="HBIZ01035518">
    <property type="protein sequence ID" value="CAE0770011.1"/>
    <property type="molecule type" value="Transcribed_RNA"/>
</dbReference>
<feature type="transmembrane region" description="Helical" evidence="1">
    <location>
        <begin position="113"/>
        <end position="130"/>
    </location>
</feature>
<evidence type="ECO:0000256" key="1">
    <source>
        <dbReference type="SAM" id="Phobius"/>
    </source>
</evidence>
<feature type="transmembrane region" description="Helical" evidence="1">
    <location>
        <begin position="46"/>
        <end position="69"/>
    </location>
</feature>
<feature type="transmembrane region" description="Helical" evidence="1">
    <location>
        <begin position="231"/>
        <end position="253"/>
    </location>
</feature>
<evidence type="ECO:0000313" key="3">
    <source>
        <dbReference type="EMBL" id="CAE0770011.1"/>
    </source>
</evidence>
<protein>
    <recommendedName>
        <fullName evidence="2">Phosphatidic acid phosphatase type 2/haloperoxidase domain-containing protein</fullName>
    </recommendedName>
</protein>
<gene>
    <name evidence="3" type="ORF">PCAR00345_LOCUS22623</name>
</gene>
<keyword evidence="1" id="KW-1133">Transmembrane helix</keyword>
<proteinExistence type="predicted"/>
<feature type="transmembrane region" description="Helical" evidence="1">
    <location>
        <begin position="142"/>
        <end position="160"/>
    </location>
</feature>
<evidence type="ECO:0000259" key="2">
    <source>
        <dbReference type="Pfam" id="PF01569"/>
    </source>
</evidence>
<dbReference type="AlphaFoldDB" id="A0A7S4F3E6"/>